<reference evidence="4 5" key="1">
    <citation type="submission" date="2019-03" db="EMBL/GenBank/DDBJ databases">
        <title>Sequencing 23 genomes of Wallemia ichthyophaga.</title>
        <authorList>
            <person name="Gostincar C."/>
        </authorList>
    </citation>
    <scope>NUCLEOTIDE SEQUENCE [LARGE SCALE GENOMIC DNA]</scope>
    <source>
        <strain evidence="3 5">EXF-6200</strain>
        <strain evidence="2 4">EXF-8621</strain>
    </source>
</reference>
<name>A0A4T0L7Y8_WALIC</name>
<evidence type="ECO:0000313" key="3">
    <source>
        <dbReference type="EMBL" id="TIB30656.1"/>
    </source>
</evidence>
<feature type="region of interest" description="Disordered" evidence="1">
    <location>
        <begin position="81"/>
        <end position="102"/>
    </location>
</feature>
<dbReference type="EMBL" id="SPOF01000004">
    <property type="protein sequence ID" value="TIB16372.1"/>
    <property type="molecule type" value="Genomic_DNA"/>
</dbReference>
<dbReference type="AlphaFoldDB" id="A0A4T0L7Y8"/>
<proteinExistence type="predicted"/>
<sequence>MRACIVKLQRISNTTSVSFEKEGNTSNSKPLAKSVSSYVTEDIPRGQIRDEFDAAVQWPMPGIENLSEREKIVRDALYGTDSSNAPGLEIVEEAERQLEEEK</sequence>
<dbReference type="Proteomes" id="UP000310689">
    <property type="component" value="Unassembled WGS sequence"/>
</dbReference>
<comment type="caution">
    <text evidence="2">The sequence shown here is derived from an EMBL/GenBank/DDBJ whole genome shotgun (WGS) entry which is preliminary data.</text>
</comment>
<protein>
    <submittedName>
        <fullName evidence="2">Uncharacterized protein</fullName>
    </submittedName>
</protein>
<dbReference type="Proteomes" id="UP000306954">
    <property type="component" value="Unassembled WGS sequence"/>
</dbReference>
<accession>A0A4T0L7Y8</accession>
<gene>
    <name evidence="3" type="ORF">E3P86_03464</name>
    <name evidence="2" type="ORF">E3P90_00532</name>
</gene>
<evidence type="ECO:0000313" key="4">
    <source>
        <dbReference type="Proteomes" id="UP000306954"/>
    </source>
</evidence>
<dbReference type="EMBL" id="SPOI01000255">
    <property type="protein sequence ID" value="TIB30656.1"/>
    <property type="molecule type" value="Genomic_DNA"/>
</dbReference>
<organism evidence="2 4">
    <name type="scientific">Wallemia ichthyophaga</name>
    <dbReference type="NCBI Taxonomy" id="245174"/>
    <lineage>
        <taxon>Eukaryota</taxon>
        <taxon>Fungi</taxon>
        <taxon>Dikarya</taxon>
        <taxon>Basidiomycota</taxon>
        <taxon>Wallemiomycotina</taxon>
        <taxon>Wallemiomycetes</taxon>
        <taxon>Wallemiales</taxon>
        <taxon>Wallemiaceae</taxon>
        <taxon>Wallemia</taxon>
    </lineage>
</organism>
<evidence type="ECO:0000256" key="1">
    <source>
        <dbReference type="SAM" id="MobiDB-lite"/>
    </source>
</evidence>
<evidence type="ECO:0000313" key="2">
    <source>
        <dbReference type="EMBL" id="TIB16372.1"/>
    </source>
</evidence>
<feature type="compositionally biased region" description="Basic and acidic residues" evidence="1">
    <location>
        <begin position="93"/>
        <end position="102"/>
    </location>
</feature>
<evidence type="ECO:0000313" key="5">
    <source>
        <dbReference type="Proteomes" id="UP000310689"/>
    </source>
</evidence>